<evidence type="ECO:0000256" key="1">
    <source>
        <dbReference type="SAM" id="Phobius"/>
    </source>
</evidence>
<dbReference type="AlphaFoldDB" id="A0A495UZW1"/>
<dbReference type="EMBL" id="RBXL01000001">
    <property type="protein sequence ID" value="RKT42741.1"/>
    <property type="molecule type" value="Genomic_DNA"/>
</dbReference>
<comment type="caution">
    <text evidence="3">The sequence shown here is derived from an EMBL/GenBank/DDBJ whole genome shotgun (WGS) entry which is preliminary data.</text>
</comment>
<feature type="transmembrane region" description="Helical" evidence="1">
    <location>
        <begin position="218"/>
        <end position="237"/>
    </location>
</feature>
<feature type="transmembrane region" description="Helical" evidence="1">
    <location>
        <begin position="352"/>
        <end position="373"/>
    </location>
</feature>
<keyword evidence="1" id="KW-0812">Transmembrane</keyword>
<feature type="transmembrane region" description="Helical" evidence="1">
    <location>
        <begin position="183"/>
        <end position="206"/>
    </location>
</feature>
<dbReference type="Gene3D" id="3.40.30.10">
    <property type="entry name" value="Glutaredoxin"/>
    <property type="match status" value="1"/>
</dbReference>
<keyword evidence="4" id="KW-1185">Reference proteome</keyword>
<reference evidence="3 4" key="1">
    <citation type="submission" date="2018-10" db="EMBL/GenBank/DDBJ databases">
        <title>Genomic Encyclopedia of Archaeal and Bacterial Type Strains, Phase II (KMG-II): from individual species to whole genera.</title>
        <authorList>
            <person name="Goeker M."/>
        </authorList>
    </citation>
    <scope>NUCLEOTIDE SEQUENCE [LARGE SCALE GENOMIC DNA]</scope>
    <source>
        <strain evidence="3 4">DSM 235</strain>
    </source>
</reference>
<gene>
    <name evidence="3" type="ORF">BDD21_0035</name>
</gene>
<dbReference type="InterPro" id="IPR036249">
    <property type="entry name" value="Thioredoxin-like_sf"/>
</dbReference>
<feature type="transmembrane region" description="Helical" evidence="1">
    <location>
        <begin position="410"/>
        <end position="432"/>
    </location>
</feature>
<protein>
    <submittedName>
        <fullName evidence="3">Uncharacterized protein</fullName>
    </submittedName>
</protein>
<accession>A0A495UZW1</accession>
<feature type="transmembrane region" description="Helical" evidence="1">
    <location>
        <begin position="243"/>
        <end position="267"/>
    </location>
</feature>
<dbReference type="PROSITE" id="PS51354">
    <property type="entry name" value="GLUTAREDOXIN_2"/>
    <property type="match status" value="1"/>
</dbReference>
<sequence>MALLNVLRSLILAVLLVSSAFVLAASSDHFADPRPEQAPDWVLTDVEGEIRVPLYVFWSRTCPHCTVALDFLEGLGEAQPWIQVRSYELAADRAHVARYVAMARALGEEARSVPAFFVCGRMLTGFDDAEGVGAQLLGLARFCRQVARQGDAPGAEVSAPPSPEGIRLPLLGAMDPEAISLPVFTLVLAGLDAFNPCAFFVLFFLLSLMVHARSRARMLLIGGTFVLFSGLVYFLFMAAWLNLFLVVGGAAAVTTVAGLVALLVGGLNVKDYFFFRRGPSLSIPDHAKPGLFARMRALLAADRLGAMLIGTLVLALAANSYELLCTAGFPMVYTRVLTLHELSAPAYYGYLALYNLIYVLPLLAIVLVFTFTLGAKKLTERQGRILKLLSGLMMLGLGGVMLLAPELLVHPGVGVLLLLFALGATAVIAPNVELTRK</sequence>
<evidence type="ECO:0000256" key="2">
    <source>
        <dbReference type="SAM" id="SignalP"/>
    </source>
</evidence>
<evidence type="ECO:0000313" key="4">
    <source>
        <dbReference type="Proteomes" id="UP000274556"/>
    </source>
</evidence>
<feature type="transmembrane region" description="Helical" evidence="1">
    <location>
        <begin position="385"/>
        <end position="404"/>
    </location>
</feature>
<feature type="transmembrane region" description="Helical" evidence="1">
    <location>
        <begin position="304"/>
        <end position="332"/>
    </location>
</feature>
<dbReference type="Proteomes" id="UP000274556">
    <property type="component" value="Unassembled WGS sequence"/>
</dbReference>
<evidence type="ECO:0000313" key="3">
    <source>
        <dbReference type="EMBL" id="RKT42741.1"/>
    </source>
</evidence>
<keyword evidence="1" id="KW-0472">Membrane</keyword>
<dbReference type="SUPFAM" id="SSF52833">
    <property type="entry name" value="Thioredoxin-like"/>
    <property type="match status" value="1"/>
</dbReference>
<proteinExistence type="predicted"/>
<organism evidence="3 4">
    <name type="scientific">Thiocapsa rosea</name>
    <dbReference type="NCBI Taxonomy" id="69360"/>
    <lineage>
        <taxon>Bacteria</taxon>
        <taxon>Pseudomonadati</taxon>
        <taxon>Pseudomonadota</taxon>
        <taxon>Gammaproteobacteria</taxon>
        <taxon>Chromatiales</taxon>
        <taxon>Chromatiaceae</taxon>
        <taxon>Thiocapsa</taxon>
    </lineage>
</organism>
<keyword evidence="1" id="KW-1133">Transmembrane helix</keyword>
<keyword evidence="2" id="KW-0732">Signal</keyword>
<feature type="signal peptide" evidence="2">
    <location>
        <begin position="1"/>
        <end position="24"/>
    </location>
</feature>
<feature type="chain" id="PRO_5019828253" evidence="2">
    <location>
        <begin position="25"/>
        <end position="437"/>
    </location>
</feature>
<name>A0A495UZW1_9GAMM</name>